<dbReference type="InterPro" id="IPR001991">
    <property type="entry name" value="Na-dicarboxylate_symporter"/>
</dbReference>
<keyword evidence="2" id="KW-0813">Transport</keyword>
<feature type="transmembrane region" description="Helical" evidence="8">
    <location>
        <begin position="317"/>
        <end position="339"/>
    </location>
</feature>
<keyword evidence="10" id="KW-1185">Reference proteome</keyword>
<dbReference type="Proteomes" id="UP000681027">
    <property type="component" value="Unassembled WGS sequence"/>
</dbReference>
<organism evidence="9 10">
    <name type="scientific">Cytobacillus citreus</name>
    <dbReference type="NCBI Taxonomy" id="2833586"/>
    <lineage>
        <taxon>Bacteria</taxon>
        <taxon>Bacillati</taxon>
        <taxon>Bacillota</taxon>
        <taxon>Bacilli</taxon>
        <taxon>Bacillales</taxon>
        <taxon>Bacillaceae</taxon>
        <taxon>Cytobacillus</taxon>
    </lineage>
</organism>
<dbReference type="PROSITE" id="PS00713">
    <property type="entry name" value="NA_DICARBOXYL_SYMP_1"/>
    <property type="match status" value="1"/>
</dbReference>
<dbReference type="InterPro" id="IPR018107">
    <property type="entry name" value="Na-dicarboxylate_symporter_CS"/>
</dbReference>
<keyword evidence="7 8" id="KW-0472">Membrane</keyword>
<feature type="transmembrane region" description="Helical" evidence="8">
    <location>
        <begin position="143"/>
        <end position="160"/>
    </location>
</feature>
<keyword evidence="3" id="KW-1003">Cell membrane</keyword>
<evidence type="ECO:0000256" key="8">
    <source>
        <dbReference type="SAM" id="Phobius"/>
    </source>
</evidence>
<comment type="caution">
    <text evidence="9">The sequence shown here is derived from an EMBL/GenBank/DDBJ whole genome shotgun (WGS) entry which is preliminary data.</text>
</comment>
<feature type="transmembrane region" description="Helical" evidence="8">
    <location>
        <begin position="181"/>
        <end position="206"/>
    </location>
</feature>
<evidence type="ECO:0000256" key="6">
    <source>
        <dbReference type="ARBA" id="ARBA00022989"/>
    </source>
</evidence>
<name>A0ABS5NY66_9BACI</name>
<protein>
    <submittedName>
        <fullName evidence="9">Dicarboxylate/amino acid:cation symporter</fullName>
    </submittedName>
</protein>
<evidence type="ECO:0000256" key="3">
    <source>
        <dbReference type="ARBA" id="ARBA00022475"/>
    </source>
</evidence>
<evidence type="ECO:0000313" key="10">
    <source>
        <dbReference type="Proteomes" id="UP000681027"/>
    </source>
</evidence>
<evidence type="ECO:0000256" key="7">
    <source>
        <dbReference type="ARBA" id="ARBA00023136"/>
    </source>
</evidence>
<gene>
    <name evidence="9" type="ORF">KHA94_21835</name>
</gene>
<evidence type="ECO:0000256" key="2">
    <source>
        <dbReference type="ARBA" id="ARBA00022448"/>
    </source>
</evidence>
<evidence type="ECO:0000256" key="5">
    <source>
        <dbReference type="ARBA" id="ARBA00022847"/>
    </source>
</evidence>
<dbReference type="EMBL" id="JAGYPM010000006">
    <property type="protein sequence ID" value="MBS4192776.1"/>
    <property type="molecule type" value="Genomic_DNA"/>
</dbReference>
<sequence length="417" mass="44818">MKWWRNQKLYVKIFIGVLVGVILGLVFGPKTAILKPIGDIFIRLLQMLIVPLAFLSIVSGITKLEDIKMLRSIGGKILIFYVLTTLLATISGVVTALLINPGKGEKGLLDKGEAPEHEEFSFLDNIVQWVPSNIFQSMSETNMLQIIIFAIFVGIAIVLLGDKVKRIRELAQEGADLMIKIAEIVINFAPYGIMALIANIIGTLGLEMLIEVGRYVLSAFIGFFIILLIIYPILLKGLGKTSPLFFYKQISPAMLVACSTTSSSATLPASMEVSKEGLKIPENIYGFTLPLGATINMNGLASTLGVLAVFAANLYGIPITFSMILQIAFLGVVLAMGCAGVKGADVVTASLLLSTLGLPLTLIPIIAAVSPIVDMGNTVVNITGDLAGTQIVHRRNPHYSDGKEESMMLAGIDDVSH</sequence>
<feature type="transmembrane region" description="Helical" evidence="8">
    <location>
        <begin position="40"/>
        <end position="58"/>
    </location>
</feature>
<feature type="transmembrane region" description="Helical" evidence="8">
    <location>
        <begin position="284"/>
        <end position="311"/>
    </location>
</feature>
<accession>A0ABS5NY66</accession>
<proteinExistence type="predicted"/>
<reference evidence="9 10" key="1">
    <citation type="submission" date="2021-05" db="EMBL/GenBank/DDBJ databases">
        <title>Novel Bacillus species.</title>
        <authorList>
            <person name="Liu G."/>
        </authorList>
    </citation>
    <scope>NUCLEOTIDE SEQUENCE [LARGE SCALE GENOMIC DNA]</scope>
    <source>
        <strain evidence="9 10">FJAT-49705</strain>
    </source>
</reference>
<dbReference type="Pfam" id="PF00375">
    <property type="entry name" value="SDF"/>
    <property type="match status" value="1"/>
</dbReference>
<dbReference type="PRINTS" id="PR00173">
    <property type="entry name" value="EDTRNSPORT"/>
</dbReference>
<dbReference type="PANTHER" id="PTHR42865">
    <property type="entry name" value="PROTON/GLUTAMATE-ASPARTATE SYMPORTER"/>
    <property type="match status" value="1"/>
</dbReference>
<comment type="subcellular location">
    <subcellularLocation>
        <location evidence="1">Cell membrane</location>
        <topology evidence="1">Multi-pass membrane protein</topology>
    </subcellularLocation>
</comment>
<evidence type="ECO:0000256" key="1">
    <source>
        <dbReference type="ARBA" id="ARBA00004651"/>
    </source>
</evidence>
<dbReference type="Gene3D" id="1.10.3860.10">
    <property type="entry name" value="Sodium:dicarboxylate symporter"/>
    <property type="match status" value="1"/>
</dbReference>
<dbReference type="RefSeq" id="WP_213104232.1">
    <property type="nucleotide sequence ID" value="NZ_JAGYPM010000006.1"/>
</dbReference>
<evidence type="ECO:0000256" key="4">
    <source>
        <dbReference type="ARBA" id="ARBA00022692"/>
    </source>
</evidence>
<dbReference type="InterPro" id="IPR036458">
    <property type="entry name" value="Na:dicarbo_symporter_sf"/>
</dbReference>
<feature type="transmembrane region" description="Helical" evidence="8">
    <location>
        <begin position="9"/>
        <end position="28"/>
    </location>
</feature>
<feature type="transmembrane region" description="Helical" evidence="8">
    <location>
        <begin position="351"/>
        <end position="373"/>
    </location>
</feature>
<keyword evidence="6 8" id="KW-1133">Transmembrane helix</keyword>
<feature type="transmembrane region" description="Helical" evidence="8">
    <location>
        <begin position="78"/>
        <end position="99"/>
    </location>
</feature>
<feature type="transmembrane region" description="Helical" evidence="8">
    <location>
        <begin position="212"/>
        <end position="234"/>
    </location>
</feature>
<keyword evidence="5" id="KW-0769">Symport</keyword>
<dbReference type="SUPFAM" id="SSF118215">
    <property type="entry name" value="Proton glutamate symport protein"/>
    <property type="match status" value="1"/>
</dbReference>
<dbReference type="PANTHER" id="PTHR42865:SF7">
    <property type="entry name" value="PROTON_GLUTAMATE-ASPARTATE SYMPORTER"/>
    <property type="match status" value="1"/>
</dbReference>
<keyword evidence="4 8" id="KW-0812">Transmembrane</keyword>
<evidence type="ECO:0000313" key="9">
    <source>
        <dbReference type="EMBL" id="MBS4192776.1"/>
    </source>
</evidence>